<dbReference type="SUPFAM" id="SSF81321">
    <property type="entry name" value="Family A G protein-coupled receptor-like"/>
    <property type="match status" value="3"/>
</dbReference>
<evidence type="ECO:0000256" key="1">
    <source>
        <dbReference type="SAM" id="Phobius"/>
    </source>
</evidence>
<dbReference type="AlphaFoldDB" id="A0AAE9ERZ8"/>
<feature type="transmembrane region" description="Helical" evidence="1">
    <location>
        <begin position="156"/>
        <end position="181"/>
    </location>
</feature>
<feature type="transmembrane region" description="Helical" evidence="1">
    <location>
        <begin position="279"/>
        <end position="299"/>
    </location>
</feature>
<feature type="transmembrane region" description="Helical" evidence="1">
    <location>
        <begin position="319"/>
        <end position="338"/>
    </location>
</feature>
<protein>
    <submittedName>
        <fullName evidence="2">Uncharacterized protein</fullName>
    </submittedName>
</protein>
<feature type="transmembrane region" description="Helical" evidence="1">
    <location>
        <begin position="359"/>
        <end position="380"/>
    </location>
</feature>
<dbReference type="PANTHER" id="PTHR47758">
    <property type="entry name" value="SERPENTINE RECEPTOR, CLASS M-RELATED"/>
    <property type="match status" value="1"/>
</dbReference>
<keyword evidence="1" id="KW-1133">Transmembrane helix</keyword>
<feature type="transmembrane region" description="Helical" evidence="1">
    <location>
        <begin position="550"/>
        <end position="572"/>
    </location>
</feature>
<feature type="transmembrane region" description="Helical" evidence="1">
    <location>
        <begin position="639"/>
        <end position="659"/>
    </location>
</feature>
<keyword evidence="1" id="KW-0812">Transmembrane</keyword>
<name>A0AAE9ERZ8_CAEBR</name>
<feature type="transmembrane region" description="Helical" evidence="1">
    <location>
        <begin position="743"/>
        <end position="762"/>
    </location>
</feature>
<feature type="transmembrane region" description="Helical" evidence="1">
    <location>
        <begin position="16"/>
        <end position="38"/>
    </location>
</feature>
<evidence type="ECO:0000313" key="2">
    <source>
        <dbReference type="EMBL" id="UMM27513.1"/>
    </source>
</evidence>
<feature type="transmembrane region" description="Helical" evidence="1">
    <location>
        <begin position="100"/>
        <end position="122"/>
    </location>
</feature>
<feature type="transmembrane region" description="Helical" evidence="1">
    <location>
        <begin position="58"/>
        <end position="80"/>
    </location>
</feature>
<feature type="transmembrane region" description="Helical" evidence="1">
    <location>
        <begin position="210"/>
        <end position="234"/>
    </location>
</feature>
<dbReference type="PANTHER" id="PTHR47758:SF1">
    <property type="entry name" value="SERPENTINE RECEPTOR, CLASS T"/>
    <property type="match status" value="1"/>
</dbReference>
<dbReference type="InterPro" id="IPR019428">
    <property type="entry name" value="7TM_GPCR_serpentine_rcpt_Str"/>
</dbReference>
<feature type="transmembrane region" description="Helical" evidence="1">
    <location>
        <begin position="956"/>
        <end position="981"/>
    </location>
</feature>
<gene>
    <name evidence="2" type="ORF">L5515_010779</name>
</gene>
<dbReference type="Pfam" id="PF10326">
    <property type="entry name" value="7TM_GPCR_Str"/>
    <property type="match status" value="3"/>
</dbReference>
<organism evidence="2 3">
    <name type="scientific">Caenorhabditis briggsae</name>
    <dbReference type="NCBI Taxonomy" id="6238"/>
    <lineage>
        <taxon>Eukaryota</taxon>
        <taxon>Metazoa</taxon>
        <taxon>Ecdysozoa</taxon>
        <taxon>Nematoda</taxon>
        <taxon>Chromadorea</taxon>
        <taxon>Rhabditida</taxon>
        <taxon>Rhabditina</taxon>
        <taxon>Rhabditomorpha</taxon>
        <taxon>Rhabditoidea</taxon>
        <taxon>Rhabditidae</taxon>
        <taxon>Peloderinae</taxon>
        <taxon>Caenorhabditis</taxon>
    </lineage>
</organism>
<feature type="transmembrane region" description="Helical" evidence="1">
    <location>
        <begin position="592"/>
        <end position="618"/>
    </location>
</feature>
<accession>A0AAE9ERZ8</accession>
<evidence type="ECO:0000313" key="3">
    <source>
        <dbReference type="Proteomes" id="UP000829354"/>
    </source>
</evidence>
<feature type="transmembrane region" description="Helical" evidence="1">
    <location>
        <begin position="824"/>
        <end position="845"/>
    </location>
</feature>
<sequence>MIPFFNRDIDFLTDNILYLCAWCPAINPIIVMVMVKVIKYFTSTKTLLIIKNGFTLPVYIGQAFLVIFIVSIVMFCNGPVVQYLQVKTILKATSKQDANFGIFLIPISIGIPALALVCLGYIPKSEVFPQEIMNKMKNQGMATTLTIPMALEMANIMPLICASFIFLVMLVSIIFAISCFVRIKILMKQKFAASTSSSSKKSQDQLNTMLLIQFIFPFFTIHTPILITFFLPFFDINLEFLSDNMLYLSAWCPAANPIIVMSVVKMMEHYTTNCWLEEANAGTAGIISLFANCLLIYLTTKVKSYSDTVKWCQYYSCCFRLAFSLLVVISAPTIMYLNEVKSLFIVKGGIKIATNIGCILLNLFLVFVVTSCTGPAVQYLKITYLLSSPVLKNHSVLRAMITLIPLFVAIPTSILIFNGYMPNEYEKEISKDLIQEITRENNNAFLIESEEMIYDHASGTFMYDIPARMCTGFIFLAMFSSLIVVIVCFIKMQVSRKKKTSISNQKSQKQLNLLLFVQFIFPFITIHIPFYVAFILPFADIELNNISSKLPYMFAWCPAINPIMVICMIKTVMYLDETKALYIAKGGFDLPIDIGCILLILFLVFVVTSCTGPAVQYLQVTHLLCSPVQKTHSVLRTMITLIPLFVAVPTSILIFNGYVPNEYEKEISKDMILVITGKNDCSFLMAAEEKMMEHYTTNPLMEEINAGTAGIVSLIANGLLIYLTSKVKTYSDTVRLAQYYSCIFRLAFSLLVFVTAPTIMYISEVKALYIVKGGIDMSRELGNNLINLFLVLVVTSCTGPTVQYLQVAYLLSNPALKNHTVLRLVINAVPLLVAIPTSIFIYLGYIPTSYEMDISESLIQEITGHEDSSFLIAPEEKVGQILVDLEISGVLKIMMPETGTMEYDVWARICTFFMFTAMVLSVLVVVACFSHMQKMMSKKKSVTTQQSLKSQKQLNLLLMVQFIFPFITIHIPFYTAFILPYADIEFTILSSNLPYLFSWCPAINPILVICMVKNVRDTLLGSRKNTPNTGVTFTSSHALAVKNSVIVKK</sequence>
<feature type="transmembrane region" description="Helical" evidence="1">
    <location>
        <begin position="993"/>
        <end position="1015"/>
    </location>
</feature>
<feature type="transmembrane region" description="Helical" evidence="1">
    <location>
        <begin position="400"/>
        <end position="421"/>
    </location>
</feature>
<feature type="transmembrane region" description="Helical" evidence="1">
    <location>
        <begin position="514"/>
        <end position="538"/>
    </location>
</feature>
<keyword evidence="1" id="KW-0472">Membrane</keyword>
<dbReference type="EMBL" id="CP092623">
    <property type="protein sequence ID" value="UMM27513.1"/>
    <property type="molecule type" value="Genomic_DNA"/>
</dbReference>
<feature type="transmembrane region" description="Helical" evidence="1">
    <location>
        <begin position="472"/>
        <end position="494"/>
    </location>
</feature>
<dbReference type="Proteomes" id="UP000829354">
    <property type="component" value="Chromosome IV"/>
</dbReference>
<keyword evidence="3" id="KW-1185">Reference proteome</keyword>
<reference evidence="2 3" key="1">
    <citation type="submission" date="2022-04" db="EMBL/GenBank/DDBJ databases">
        <title>Chromosome-level reference genomes for two strains of Caenorhabditis briggsae: an improved platform for comparative genomics.</title>
        <authorList>
            <person name="Stevens L."/>
            <person name="Andersen E."/>
        </authorList>
    </citation>
    <scope>NUCLEOTIDE SEQUENCE [LARGE SCALE GENOMIC DNA]</scope>
    <source>
        <strain evidence="2">VX34</strain>
        <tissue evidence="2">Whole-organism</tissue>
    </source>
</reference>
<feature type="transmembrane region" description="Helical" evidence="1">
    <location>
        <begin position="905"/>
        <end position="929"/>
    </location>
</feature>
<proteinExistence type="predicted"/>
<feature type="transmembrane region" description="Helical" evidence="1">
    <location>
        <begin position="786"/>
        <end position="812"/>
    </location>
</feature>